<feature type="signal peptide" evidence="7">
    <location>
        <begin position="1"/>
        <end position="22"/>
    </location>
</feature>
<keyword evidence="4" id="KW-0378">Hydrolase</keyword>
<comment type="similarity">
    <text evidence="2">Belongs to the glycosyl hydrolase 20 family.</text>
</comment>
<sequence length="532" mass="60454">MKHAALFMILNLWCLSGLPAQTSCPVIPLPLEAEPGTGTFVLGRKTPVRFNSGLIRETVAYFKAALLEKTGIPLAVEKITGKTPVITFELEEGDPLAPDESYTLQVTTEGISVRAKTLAGMFNGTVSLLHLALNSQTDGERIAVEAWNISDSPAYSWRGLMLDVSRYFIPKPKLLSLIDWMAFYKLNHLHLHLTDEPAWRLEIKKYPRLAEIGGQGDYNDPDKPARYYSQRDILQIVNYAASRNITVIPEIDMPGHATAANRAYPEYSGGGSEKHPEFTFNPGKEETYTYLGDILRETRALFPSGILHLGGDEVSFGNDKWLNDKGVLKKMQENGWKDVKQVELGFMRRMADTVLAMGARIAAWDELAETELSVDKTIIFWWRHDKPEQLYKALEKGYRTVICPRLPYYFDFVQDSTHRSGRTWNGKYNALYDVYSFSVRDLAKGADASKVLGVQANLWTETVTATERVDYLLFPRMAALSESAWTRDRKNFKDFTNRLNSHFRWYQQAGLYYYNPENPGETPEPVYPKKKN</sequence>
<dbReference type="EMBL" id="FPJE01000012">
    <property type="protein sequence ID" value="SFW56879.1"/>
    <property type="molecule type" value="Genomic_DNA"/>
</dbReference>
<evidence type="ECO:0000256" key="2">
    <source>
        <dbReference type="ARBA" id="ARBA00006285"/>
    </source>
</evidence>
<evidence type="ECO:0000256" key="4">
    <source>
        <dbReference type="ARBA" id="ARBA00022801"/>
    </source>
</evidence>
<dbReference type="SUPFAM" id="SSF55545">
    <property type="entry name" value="beta-N-acetylhexosaminidase-like domain"/>
    <property type="match status" value="1"/>
</dbReference>
<dbReference type="Pfam" id="PF00728">
    <property type="entry name" value="Glyco_hydro_20"/>
    <property type="match status" value="1"/>
</dbReference>
<feature type="domain" description="Glycoside hydrolase family 20 catalytic" evidence="8">
    <location>
        <begin position="155"/>
        <end position="487"/>
    </location>
</feature>
<gene>
    <name evidence="10" type="ORF">SAMN02927921_02387</name>
</gene>
<dbReference type="RefSeq" id="WP_072317601.1">
    <property type="nucleotide sequence ID" value="NZ_FPJE01000012.1"/>
</dbReference>
<dbReference type="GO" id="GO:0030203">
    <property type="term" value="P:glycosaminoglycan metabolic process"/>
    <property type="evidence" value="ECO:0007669"/>
    <property type="project" value="TreeGrafter"/>
</dbReference>
<dbReference type="AlphaFoldDB" id="A0A1K1QAD8"/>
<evidence type="ECO:0000256" key="1">
    <source>
        <dbReference type="ARBA" id="ARBA00001231"/>
    </source>
</evidence>
<dbReference type="Proteomes" id="UP000182248">
    <property type="component" value="Unassembled WGS sequence"/>
</dbReference>
<keyword evidence="11" id="KW-1185">Reference proteome</keyword>
<evidence type="ECO:0000259" key="9">
    <source>
        <dbReference type="Pfam" id="PF02838"/>
    </source>
</evidence>
<dbReference type="Gene3D" id="3.30.379.10">
    <property type="entry name" value="Chitobiase/beta-hexosaminidase domain 2-like"/>
    <property type="match status" value="1"/>
</dbReference>
<dbReference type="GO" id="GO:0016020">
    <property type="term" value="C:membrane"/>
    <property type="evidence" value="ECO:0007669"/>
    <property type="project" value="TreeGrafter"/>
</dbReference>
<feature type="active site" description="Proton donor" evidence="6">
    <location>
        <position position="313"/>
    </location>
</feature>
<protein>
    <recommendedName>
        <fullName evidence="3">beta-N-acetylhexosaminidase</fullName>
        <ecNumber evidence="3">3.2.1.52</ecNumber>
    </recommendedName>
</protein>
<dbReference type="InterPro" id="IPR025705">
    <property type="entry name" value="Beta_hexosaminidase_sua/sub"/>
</dbReference>
<dbReference type="STRING" id="1150368.SAMN02927921_02387"/>
<reference evidence="10 11" key="1">
    <citation type="submission" date="2016-11" db="EMBL/GenBank/DDBJ databases">
        <authorList>
            <person name="Jaros S."/>
            <person name="Januszkiewicz K."/>
            <person name="Wedrychowicz H."/>
        </authorList>
    </citation>
    <scope>NUCLEOTIDE SEQUENCE [LARGE SCALE GENOMIC DNA]</scope>
    <source>
        <strain evidence="10 11">CGMCC 1.12145</strain>
    </source>
</reference>
<dbReference type="GO" id="GO:0004563">
    <property type="term" value="F:beta-N-acetylhexosaminidase activity"/>
    <property type="evidence" value="ECO:0007669"/>
    <property type="project" value="UniProtKB-EC"/>
</dbReference>
<dbReference type="Gene3D" id="3.20.20.80">
    <property type="entry name" value="Glycosidases"/>
    <property type="match status" value="1"/>
</dbReference>
<dbReference type="InterPro" id="IPR029018">
    <property type="entry name" value="Hex-like_dom2"/>
</dbReference>
<dbReference type="PANTHER" id="PTHR22600">
    <property type="entry name" value="BETA-HEXOSAMINIDASE"/>
    <property type="match status" value="1"/>
</dbReference>
<comment type="catalytic activity">
    <reaction evidence="1">
        <text>Hydrolysis of terminal non-reducing N-acetyl-D-hexosamine residues in N-acetyl-beta-D-hexosaminides.</text>
        <dbReference type="EC" id="3.2.1.52"/>
    </reaction>
</comment>
<evidence type="ECO:0000256" key="5">
    <source>
        <dbReference type="ARBA" id="ARBA00023295"/>
    </source>
</evidence>
<dbReference type="InterPro" id="IPR015882">
    <property type="entry name" value="HEX_bac_N"/>
</dbReference>
<dbReference type="GO" id="GO:0005975">
    <property type="term" value="P:carbohydrate metabolic process"/>
    <property type="evidence" value="ECO:0007669"/>
    <property type="project" value="InterPro"/>
</dbReference>
<name>A0A1K1QAD8_9FLAO</name>
<dbReference type="SUPFAM" id="SSF51445">
    <property type="entry name" value="(Trans)glycosidases"/>
    <property type="match status" value="1"/>
</dbReference>
<feature type="domain" description="Beta-hexosaminidase bacterial type N-terminal" evidence="9">
    <location>
        <begin position="24"/>
        <end position="151"/>
    </location>
</feature>
<feature type="chain" id="PRO_5013018371" description="beta-N-acetylhexosaminidase" evidence="7">
    <location>
        <begin position="23"/>
        <end position="532"/>
    </location>
</feature>
<evidence type="ECO:0000313" key="10">
    <source>
        <dbReference type="EMBL" id="SFW56879.1"/>
    </source>
</evidence>
<keyword evidence="5" id="KW-0326">Glycosidase</keyword>
<dbReference type="Pfam" id="PF02838">
    <property type="entry name" value="Glyco_hydro_20b"/>
    <property type="match status" value="1"/>
</dbReference>
<keyword evidence="7" id="KW-0732">Signal</keyword>
<organism evidence="10 11">
    <name type="scientific">Sinomicrobium oceani</name>
    <dbReference type="NCBI Taxonomy" id="1150368"/>
    <lineage>
        <taxon>Bacteria</taxon>
        <taxon>Pseudomonadati</taxon>
        <taxon>Bacteroidota</taxon>
        <taxon>Flavobacteriia</taxon>
        <taxon>Flavobacteriales</taxon>
        <taxon>Flavobacteriaceae</taxon>
        <taxon>Sinomicrobium</taxon>
    </lineage>
</organism>
<dbReference type="InterPro" id="IPR015883">
    <property type="entry name" value="Glyco_hydro_20_cat"/>
</dbReference>
<dbReference type="OrthoDB" id="9763537at2"/>
<dbReference type="PANTHER" id="PTHR22600:SF57">
    <property type="entry name" value="BETA-N-ACETYLHEXOSAMINIDASE"/>
    <property type="match status" value="1"/>
</dbReference>
<proteinExistence type="inferred from homology"/>
<dbReference type="CDD" id="cd06563">
    <property type="entry name" value="GH20_chitobiase-like"/>
    <property type="match status" value="1"/>
</dbReference>
<evidence type="ECO:0000259" key="8">
    <source>
        <dbReference type="Pfam" id="PF00728"/>
    </source>
</evidence>
<evidence type="ECO:0000256" key="6">
    <source>
        <dbReference type="PIRSR" id="PIRSR625705-1"/>
    </source>
</evidence>
<dbReference type="InterPro" id="IPR017853">
    <property type="entry name" value="GH"/>
</dbReference>
<dbReference type="EC" id="3.2.1.52" evidence="3"/>
<evidence type="ECO:0000256" key="7">
    <source>
        <dbReference type="SAM" id="SignalP"/>
    </source>
</evidence>
<evidence type="ECO:0000313" key="11">
    <source>
        <dbReference type="Proteomes" id="UP000182248"/>
    </source>
</evidence>
<dbReference type="PRINTS" id="PR00738">
    <property type="entry name" value="GLHYDRLASE20"/>
</dbReference>
<evidence type="ECO:0000256" key="3">
    <source>
        <dbReference type="ARBA" id="ARBA00012663"/>
    </source>
</evidence>
<accession>A0A1K1QAD8</accession>